<accession>A0A0A9FX90</accession>
<proteinExistence type="predicted"/>
<dbReference type="EMBL" id="GBRH01181009">
    <property type="protein sequence ID" value="JAE16887.1"/>
    <property type="molecule type" value="Transcribed_RNA"/>
</dbReference>
<name>A0A0A9FX90_ARUDO</name>
<reference evidence="1" key="1">
    <citation type="submission" date="2014-09" db="EMBL/GenBank/DDBJ databases">
        <authorList>
            <person name="Magalhaes I.L.F."/>
            <person name="Oliveira U."/>
            <person name="Santos F.R."/>
            <person name="Vidigal T.H.D.A."/>
            <person name="Brescovit A.D."/>
            <person name="Santos A.J."/>
        </authorList>
    </citation>
    <scope>NUCLEOTIDE SEQUENCE</scope>
    <source>
        <tissue evidence="1">Shoot tissue taken approximately 20 cm above the soil surface</tissue>
    </source>
</reference>
<dbReference type="AlphaFoldDB" id="A0A0A9FX90"/>
<organism evidence="1">
    <name type="scientific">Arundo donax</name>
    <name type="common">Giant reed</name>
    <name type="synonym">Donax arundinaceus</name>
    <dbReference type="NCBI Taxonomy" id="35708"/>
    <lineage>
        <taxon>Eukaryota</taxon>
        <taxon>Viridiplantae</taxon>
        <taxon>Streptophyta</taxon>
        <taxon>Embryophyta</taxon>
        <taxon>Tracheophyta</taxon>
        <taxon>Spermatophyta</taxon>
        <taxon>Magnoliopsida</taxon>
        <taxon>Liliopsida</taxon>
        <taxon>Poales</taxon>
        <taxon>Poaceae</taxon>
        <taxon>PACMAD clade</taxon>
        <taxon>Arundinoideae</taxon>
        <taxon>Arundineae</taxon>
        <taxon>Arundo</taxon>
    </lineage>
</organism>
<evidence type="ECO:0000313" key="1">
    <source>
        <dbReference type="EMBL" id="JAE16887.1"/>
    </source>
</evidence>
<sequence length="29" mass="3518">MRSSLIRHQIKEKICYSTKATEDKSHWIQ</sequence>
<protein>
    <submittedName>
        <fullName evidence="1">Uncharacterized protein</fullName>
    </submittedName>
</protein>
<reference evidence="1" key="2">
    <citation type="journal article" date="2015" name="Data Brief">
        <title>Shoot transcriptome of the giant reed, Arundo donax.</title>
        <authorList>
            <person name="Barrero R.A."/>
            <person name="Guerrero F.D."/>
            <person name="Moolhuijzen P."/>
            <person name="Goolsby J.A."/>
            <person name="Tidwell J."/>
            <person name="Bellgard S.E."/>
            <person name="Bellgard M.I."/>
        </authorList>
    </citation>
    <scope>NUCLEOTIDE SEQUENCE</scope>
    <source>
        <tissue evidence="1">Shoot tissue taken approximately 20 cm above the soil surface</tissue>
    </source>
</reference>